<feature type="coiled-coil region" evidence="1">
    <location>
        <begin position="78"/>
        <end position="146"/>
    </location>
</feature>
<accession>A0A1N6I144</accession>
<evidence type="ECO:0000313" key="3">
    <source>
        <dbReference type="Proteomes" id="UP000184694"/>
    </source>
</evidence>
<sequence length="146" mass="15832">MRVSVIASEKLVSVGGTPFNLQELSFDEYLHAIQFDGQHGHIEFKTSDGGVNTAPVSEFEVQPYVDAWKAEKVRLEAKAAVQAETELAQQRIAEIQQELTANGLASLHPLRAKVAGTATSEDEAKLVELDEQAKTLQTELAALSAN</sequence>
<dbReference type="STRING" id="1121457.SAMN02745161_2334"/>
<dbReference type="OrthoDB" id="5461389at2"/>
<reference evidence="3" key="1">
    <citation type="submission" date="2016-11" db="EMBL/GenBank/DDBJ databases">
        <authorList>
            <person name="Varghese N."/>
            <person name="Submissions S."/>
        </authorList>
    </citation>
    <scope>NUCLEOTIDE SEQUENCE [LARGE SCALE GENOMIC DNA]</scope>
    <source>
        <strain evidence="3">DSM 17456</strain>
    </source>
</reference>
<gene>
    <name evidence="2" type="ORF">SAMN02745161_2334</name>
</gene>
<dbReference type="RefSeq" id="WP_074217113.1">
    <property type="nucleotide sequence ID" value="NZ_FSRG01000006.1"/>
</dbReference>
<proteinExistence type="predicted"/>
<keyword evidence="1" id="KW-0175">Coiled coil</keyword>
<dbReference type="Proteomes" id="UP000184694">
    <property type="component" value="Unassembled WGS sequence"/>
</dbReference>
<protein>
    <submittedName>
        <fullName evidence="2">Uncharacterized protein</fullName>
    </submittedName>
</protein>
<keyword evidence="3" id="KW-1185">Reference proteome</keyword>
<name>A0A1N6I144_9BACT</name>
<organism evidence="2 3">
    <name type="scientific">Halodesulfovibrio marinisediminis DSM 17456</name>
    <dbReference type="NCBI Taxonomy" id="1121457"/>
    <lineage>
        <taxon>Bacteria</taxon>
        <taxon>Pseudomonadati</taxon>
        <taxon>Thermodesulfobacteriota</taxon>
        <taxon>Desulfovibrionia</taxon>
        <taxon>Desulfovibrionales</taxon>
        <taxon>Desulfovibrionaceae</taxon>
        <taxon>Halodesulfovibrio</taxon>
    </lineage>
</organism>
<evidence type="ECO:0000313" key="2">
    <source>
        <dbReference type="EMBL" id="SIO25756.1"/>
    </source>
</evidence>
<dbReference type="EMBL" id="FSRG01000006">
    <property type="protein sequence ID" value="SIO25756.1"/>
    <property type="molecule type" value="Genomic_DNA"/>
</dbReference>
<evidence type="ECO:0000256" key="1">
    <source>
        <dbReference type="SAM" id="Coils"/>
    </source>
</evidence>
<dbReference type="AlphaFoldDB" id="A0A1N6I144"/>